<dbReference type="PROSITE" id="PS50234">
    <property type="entry name" value="VWFA"/>
    <property type="match status" value="1"/>
</dbReference>
<dbReference type="PANTHER" id="PTHR45737:SF6">
    <property type="entry name" value="VON WILLEBRAND FACTOR A DOMAIN-CONTAINING PROTEIN 5A"/>
    <property type="match status" value="1"/>
</dbReference>
<dbReference type="SMART" id="SM00609">
    <property type="entry name" value="VIT"/>
    <property type="match status" value="1"/>
</dbReference>
<dbReference type="OrthoDB" id="9784383at2"/>
<protein>
    <submittedName>
        <fullName evidence="4">Marine proteobacterial sortase target protein</fullName>
    </submittedName>
</protein>
<dbReference type="Proteomes" id="UP000240987">
    <property type="component" value="Unassembled WGS sequence"/>
</dbReference>
<accession>A0A2T3J9C5</accession>
<dbReference type="SUPFAM" id="SSF53300">
    <property type="entry name" value="vWA-like"/>
    <property type="match status" value="1"/>
</dbReference>
<sequence length="739" mass="82705">MLVCFNALISRKQFLAINGLSEGDVMIRVSMKTWVITAYWCAFRDRSKPLKKGLPKQGLFKLAMGGLTGILALCSLAVQADDLGLVYRDEHGTQTAPLLSTDVTMTVNGLVNRVTVRQTFKNTSTDWIHGRYIFPLPDKAAVDHLRLWIGERFIEGDIQPKAIAKKQYEAAQQAGVKASLVEQHRPNIFSTQVANIAPDESVTVEIEYQETVLYRDGEFSLRFPTVIAPRYIPVVPLNKVPDANAITPFLRDSQDDPTLPFSLNIDLNAGLPLEVINTPSHAFTRQKLSDDHYTLSLMQPDISDRDVVLSWRPKVTDLPSTALFTQHVEGQGYGLLLTMPPQVNHQANSTTNSALFHQSVIFVLDISGSMYGESIEQAKQALKYGLQQLQPEDSFNIVTFNHETMLYSEQLLAVTPATIARALRFVDGLDADGGTEMTAALKAAFSIKTHDQPNSTRWLNQIVFITDGSVGNETALFDLIEQQLVDRRLFTVGIGSAPNSYFMTRAAMKGKGTYTYIGDVKEVDTKMRLLFSKISQPVMRDIKLTWSDGRSVDYWPNPMPDLYQQEPLQVSFKIPENAANLIITGQQVDHEWRNEVDVYQGLAIDEKQPQLRIGLDIIWARNQISSIQMNPDISMEEKKKHIELLGMKHHIVTRYTSLIAVDKTPARAEGEEVNDANVKPHLPKGWKSKQASLQPAPYQLAQTGTNSEVMIFFGALLSLFALLIGCTSKNRITIRRTRS</sequence>
<evidence type="ECO:0000259" key="2">
    <source>
        <dbReference type="PROSITE" id="PS50234"/>
    </source>
</evidence>
<keyword evidence="5" id="KW-1185">Reference proteome</keyword>
<dbReference type="InterPro" id="IPR036465">
    <property type="entry name" value="vWFA_dom_sf"/>
</dbReference>
<dbReference type="EMBL" id="PYMJ01000031">
    <property type="protein sequence ID" value="PSU45402.1"/>
    <property type="molecule type" value="Genomic_DNA"/>
</dbReference>
<feature type="domain" description="VWFA" evidence="2">
    <location>
        <begin position="359"/>
        <end position="534"/>
    </location>
</feature>
<dbReference type="SMART" id="SM00327">
    <property type="entry name" value="VWA"/>
    <property type="match status" value="1"/>
</dbReference>
<keyword evidence="1" id="KW-0812">Transmembrane</keyword>
<dbReference type="InterPro" id="IPR013694">
    <property type="entry name" value="VIT"/>
</dbReference>
<dbReference type="InterPro" id="IPR002035">
    <property type="entry name" value="VWF_A"/>
</dbReference>
<evidence type="ECO:0000313" key="5">
    <source>
        <dbReference type="Proteomes" id="UP000240987"/>
    </source>
</evidence>
<dbReference type="Pfam" id="PF13768">
    <property type="entry name" value="VWA_3"/>
    <property type="match status" value="1"/>
</dbReference>
<dbReference type="PANTHER" id="PTHR45737">
    <property type="entry name" value="VON WILLEBRAND FACTOR A DOMAIN-CONTAINING PROTEIN 5A"/>
    <property type="match status" value="1"/>
</dbReference>
<organism evidence="4 5">
    <name type="scientific">Photobacterium frigidiphilum</name>
    <dbReference type="NCBI Taxonomy" id="264736"/>
    <lineage>
        <taxon>Bacteria</taxon>
        <taxon>Pseudomonadati</taxon>
        <taxon>Pseudomonadota</taxon>
        <taxon>Gammaproteobacteria</taxon>
        <taxon>Vibrionales</taxon>
        <taxon>Vibrionaceae</taxon>
        <taxon>Photobacterium</taxon>
    </lineage>
</organism>
<dbReference type="Pfam" id="PF08487">
    <property type="entry name" value="VIT"/>
    <property type="match status" value="1"/>
</dbReference>
<dbReference type="InterPro" id="IPR022440">
    <property type="entry name" value="CHP03788"/>
</dbReference>
<keyword evidence="1" id="KW-1133">Transmembrane helix</keyword>
<comment type="caution">
    <text evidence="4">The sequence shown here is derived from an EMBL/GenBank/DDBJ whole genome shotgun (WGS) entry which is preliminary data.</text>
</comment>
<keyword evidence="1" id="KW-0472">Membrane</keyword>
<dbReference type="AlphaFoldDB" id="A0A2T3J9C5"/>
<evidence type="ECO:0000259" key="3">
    <source>
        <dbReference type="PROSITE" id="PS51468"/>
    </source>
</evidence>
<feature type="domain" description="VIT" evidence="3">
    <location>
        <begin position="82"/>
        <end position="210"/>
    </location>
</feature>
<feature type="transmembrane region" description="Helical" evidence="1">
    <location>
        <begin position="709"/>
        <end position="728"/>
    </location>
</feature>
<dbReference type="Gene3D" id="3.40.50.410">
    <property type="entry name" value="von Willebrand factor, type A domain"/>
    <property type="match status" value="1"/>
</dbReference>
<dbReference type="NCBIfam" id="TIGR03788">
    <property type="entry name" value="marine_srt_targ"/>
    <property type="match status" value="1"/>
</dbReference>
<evidence type="ECO:0000313" key="4">
    <source>
        <dbReference type="EMBL" id="PSU45402.1"/>
    </source>
</evidence>
<gene>
    <name evidence="4" type="ORF">C9J12_22835</name>
</gene>
<proteinExistence type="predicted"/>
<evidence type="ECO:0000256" key="1">
    <source>
        <dbReference type="SAM" id="Phobius"/>
    </source>
</evidence>
<name>A0A2T3J9C5_9GAMM</name>
<dbReference type="PROSITE" id="PS51468">
    <property type="entry name" value="VIT"/>
    <property type="match status" value="1"/>
</dbReference>
<reference evidence="4 5" key="1">
    <citation type="submission" date="2018-01" db="EMBL/GenBank/DDBJ databases">
        <title>Whole genome sequencing of Histamine producing bacteria.</title>
        <authorList>
            <person name="Butler K."/>
        </authorList>
    </citation>
    <scope>NUCLEOTIDE SEQUENCE [LARGE SCALE GENOMIC DNA]</scope>
    <source>
        <strain evidence="4 5">JCM 12947</strain>
    </source>
</reference>